<dbReference type="GO" id="GO:0005634">
    <property type="term" value="C:nucleus"/>
    <property type="evidence" value="ECO:0007669"/>
    <property type="project" value="UniProtKB-SubCell"/>
</dbReference>
<feature type="compositionally biased region" description="Low complexity" evidence="4">
    <location>
        <begin position="750"/>
        <end position="764"/>
    </location>
</feature>
<dbReference type="AlphaFoldDB" id="A0A3D8RWE5"/>
<evidence type="ECO:0000256" key="4">
    <source>
        <dbReference type="SAM" id="MobiDB-lite"/>
    </source>
</evidence>
<dbReference type="CDD" id="cd12148">
    <property type="entry name" value="fungal_TF_MHR"/>
    <property type="match status" value="1"/>
</dbReference>
<feature type="compositionally biased region" description="Low complexity" evidence="4">
    <location>
        <begin position="26"/>
        <end position="47"/>
    </location>
</feature>
<dbReference type="SMART" id="SM00906">
    <property type="entry name" value="Fungal_trans"/>
    <property type="match status" value="1"/>
</dbReference>
<dbReference type="SUPFAM" id="SSF57701">
    <property type="entry name" value="Zn2/Cys6 DNA-binding domain"/>
    <property type="match status" value="1"/>
</dbReference>
<dbReference type="GO" id="GO:0003677">
    <property type="term" value="F:DNA binding"/>
    <property type="evidence" value="ECO:0007669"/>
    <property type="project" value="InterPro"/>
</dbReference>
<dbReference type="Pfam" id="PF04082">
    <property type="entry name" value="Fungal_trans"/>
    <property type="match status" value="1"/>
</dbReference>
<feature type="compositionally biased region" description="Polar residues" evidence="4">
    <location>
        <begin position="132"/>
        <end position="142"/>
    </location>
</feature>
<evidence type="ECO:0000313" key="7">
    <source>
        <dbReference type="Proteomes" id="UP000256328"/>
    </source>
</evidence>
<evidence type="ECO:0000259" key="5">
    <source>
        <dbReference type="PROSITE" id="PS50048"/>
    </source>
</evidence>
<dbReference type="InterPro" id="IPR036864">
    <property type="entry name" value="Zn2-C6_fun-type_DNA-bd_sf"/>
</dbReference>
<dbReference type="CDD" id="cd00067">
    <property type="entry name" value="GAL4"/>
    <property type="match status" value="1"/>
</dbReference>
<evidence type="ECO:0000256" key="2">
    <source>
        <dbReference type="ARBA" id="ARBA00022723"/>
    </source>
</evidence>
<sequence length="811" mass="90518">MDYSNPALHSDPTRGYVSALDGQAVTAPESSSSASHSSHPIPSTSAAQQQAVPKIRRRNRMITSCLECRRRKLKCNKSHPCTNCVKFSRDCVFLAPALDQASQLKLTEIKEKVGSLERLLERDVAKSKTPAPAQTGQTSLTQDRAFPDDKDDDLPAAEDEQGLEPTPLAVVDAAYLDEGDGEQNDDMLDLGIQLGRMRMTERIGGFFRPKIANELEATLSEPDTTGSPPQEFDPLPPAQDYLKPGPSYIAPASGFFFGQAGNQTTLVDFLPSRGAADRLIKQYFESVHPIAQIVHKPTFEREYNSFWDEISLGIEPSNSVQTIVFAAMFSGVVSMDEAIISSDFGVSKASLVDNFRLGAETALARANFLRTTRLETLQAFVMYLIPLCRAEVSRAHSVLVGAAIRMAMCMGLHRDGDNYGLSPLETHIRRLVWHQLLFLDIRTCEAQGPQPSIRKDDFDTKLPLNVNDNDFRSTGRPPVGSDRWTDATFTLLRFETNEMMRTVWIDRVRLERRKISLTAVLSKIESFRKSLAAKYDHMIDERVPLQRCAKYVMSLLHGRLLVMVLHPYHTSTRFPMPVRLRQIMVASGIQMMEMAIAIETIPDLHTWVWYSGAWQQYHVAFLLLLEVYANPHCQEVDRIWPCLDYVFETQASEPRQIKGRKIISELKRKTTVYQSMRGMRAPIAMQKHLGQQPARKSESKTSTSPEPVSNPYVGTSEQSAVGKAPIQPGIVFAGVSNGESLWALPDQESPEASSESGSGSQRPSLAPSASGTDDLMAEIDWDAFDALFPPDQQTDGLMQPMFDFQNPSNYY</sequence>
<organism evidence="6 7">
    <name type="scientific">Coleophoma crateriformis</name>
    <dbReference type="NCBI Taxonomy" id="565419"/>
    <lineage>
        <taxon>Eukaryota</taxon>
        <taxon>Fungi</taxon>
        <taxon>Dikarya</taxon>
        <taxon>Ascomycota</taxon>
        <taxon>Pezizomycotina</taxon>
        <taxon>Leotiomycetes</taxon>
        <taxon>Helotiales</taxon>
        <taxon>Dermateaceae</taxon>
        <taxon>Coleophoma</taxon>
    </lineage>
</organism>
<feature type="region of interest" description="Disordered" evidence="4">
    <location>
        <begin position="220"/>
        <end position="243"/>
    </location>
</feature>
<feature type="compositionally biased region" description="Acidic residues" evidence="4">
    <location>
        <begin position="149"/>
        <end position="162"/>
    </location>
</feature>
<protein>
    <recommendedName>
        <fullName evidence="5">Zn(2)-C6 fungal-type domain-containing protein</fullName>
    </recommendedName>
</protein>
<feature type="region of interest" description="Disordered" evidence="4">
    <location>
        <begin position="22"/>
        <end position="56"/>
    </location>
</feature>
<name>A0A3D8RWE5_9HELO</name>
<comment type="subcellular location">
    <subcellularLocation>
        <location evidence="1">Nucleus</location>
    </subcellularLocation>
</comment>
<dbReference type="InterPro" id="IPR050613">
    <property type="entry name" value="Sec_Metabolite_Reg"/>
</dbReference>
<dbReference type="PROSITE" id="PS00463">
    <property type="entry name" value="ZN2_CY6_FUNGAL_1"/>
    <property type="match status" value="1"/>
</dbReference>
<dbReference type="OrthoDB" id="424974at2759"/>
<evidence type="ECO:0000256" key="3">
    <source>
        <dbReference type="ARBA" id="ARBA00023242"/>
    </source>
</evidence>
<dbReference type="EMBL" id="PDLN01000008">
    <property type="protein sequence ID" value="RDW78131.1"/>
    <property type="molecule type" value="Genomic_DNA"/>
</dbReference>
<gene>
    <name evidence="6" type="ORF">BP5796_05983</name>
</gene>
<accession>A0A3D8RWE5</accession>
<comment type="caution">
    <text evidence="6">The sequence shown here is derived from an EMBL/GenBank/DDBJ whole genome shotgun (WGS) entry which is preliminary data.</text>
</comment>
<dbReference type="Pfam" id="PF00172">
    <property type="entry name" value="Zn_clus"/>
    <property type="match status" value="1"/>
</dbReference>
<evidence type="ECO:0000256" key="1">
    <source>
        <dbReference type="ARBA" id="ARBA00004123"/>
    </source>
</evidence>
<keyword evidence="2" id="KW-0479">Metal-binding</keyword>
<dbReference type="InterPro" id="IPR007219">
    <property type="entry name" value="XnlR_reg_dom"/>
</dbReference>
<proteinExistence type="predicted"/>
<feature type="domain" description="Zn(2)-C6 fungal-type" evidence="5">
    <location>
        <begin position="64"/>
        <end position="93"/>
    </location>
</feature>
<dbReference type="Gene3D" id="4.10.240.10">
    <property type="entry name" value="Zn(2)-C6 fungal-type DNA-binding domain"/>
    <property type="match status" value="1"/>
</dbReference>
<dbReference type="InterPro" id="IPR001138">
    <property type="entry name" value="Zn2Cys6_DnaBD"/>
</dbReference>
<reference evidence="6 7" key="1">
    <citation type="journal article" date="2018" name="IMA Fungus">
        <title>IMA Genome-F 9: Draft genome sequence of Annulohypoxylon stygium, Aspergillus mulundensis, Berkeleyomyces basicola (syn. Thielaviopsis basicola), Ceratocystis smalleyi, two Cercospora beticola strains, Coleophoma cylindrospora, Fusarium fracticaudum, Phialophora cf. hyalina, and Morchella septimelata.</title>
        <authorList>
            <person name="Wingfield B.D."/>
            <person name="Bills G.F."/>
            <person name="Dong Y."/>
            <person name="Huang W."/>
            <person name="Nel W.J."/>
            <person name="Swalarsk-Parry B.S."/>
            <person name="Vaghefi N."/>
            <person name="Wilken P.M."/>
            <person name="An Z."/>
            <person name="de Beer Z.W."/>
            <person name="De Vos L."/>
            <person name="Chen L."/>
            <person name="Duong T.A."/>
            <person name="Gao Y."/>
            <person name="Hammerbacher A."/>
            <person name="Kikkert J.R."/>
            <person name="Li Y."/>
            <person name="Li H."/>
            <person name="Li K."/>
            <person name="Li Q."/>
            <person name="Liu X."/>
            <person name="Ma X."/>
            <person name="Naidoo K."/>
            <person name="Pethybridge S.J."/>
            <person name="Sun J."/>
            <person name="Steenkamp E.T."/>
            <person name="van der Nest M.A."/>
            <person name="van Wyk S."/>
            <person name="Wingfield M.J."/>
            <person name="Xiong C."/>
            <person name="Yue Q."/>
            <person name="Zhang X."/>
        </authorList>
    </citation>
    <scope>NUCLEOTIDE SEQUENCE [LARGE SCALE GENOMIC DNA]</scope>
    <source>
        <strain evidence="6 7">BP5796</strain>
    </source>
</reference>
<feature type="region of interest" description="Disordered" evidence="4">
    <location>
        <begin position="687"/>
        <end position="716"/>
    </location>
</feature>
<feature type="compositionally biased region" description="Polar residues" evidence="4">
    <location>
        <begin position="700"/>
        <end position="716"/>
    </location>
</feature>
<feature type="region of interest" description="Disordered" evidence="4">
    <location>
        <begin position="746"/>
        <end position="776"/>
    </location>
</feature>
<dbReference type="PROSITE" id="PS50048">
    <property type="entry name" value="ZN2_CY6_FUNGAL_2"/>
    <property type="match status" value="1"/>
</dbReference>
<dbReference type="SMART" id="SM00066">
    <property type="entry name" value="GAL4"/>
    <property type="match status" value="1"/>
</dbReference>
<dbReference type="GO" id="GO:0008270">
    <property type="term" value="F:zinc ion binding"/>
    <property type="evidence" value="ECO:0007669"/>
    <property type="project" value="InterPro"/>
</dbReference>
<keyword evidence="7" id="KW-1185">Reference proteome</keyword>
<dbReference type="Proteomes" id="UP000256328">
    <property type="component" value="Unassembled WGS sequence"/>
</dbReference>
<keyword evidence="3" id="KW-0539">Nucleus</keyword>
<dbReference type="PANTHER" id="PTHR31001">
    <property type="entry name" value="UNCHARACTERIZED TRANSCRIPTIONAL REGULATORY PROTEIN"/>
    <property type="match status" value="1"/>
</dbReference>
<feature type="region of interest" description="Disordered" evidence="4">
    <location>
        <begin position="123"/>
        <end position="168"/>
    </location>
</feature>
<dbReference type="GO" id="GO:0006351">
    <property type="term" value="P:DNA-templated transcription"/>
    <property type="evidence" value="ECO:0007669"/>
    <property type="project" value="InterPro"/>
</dbReference>
<dbReference type="PANTHER" id="PTHR31001:SF40">
    <property type="entry name" value="ZN(II)2CYS6 TRANSCRIPTION FACTOR (EUROFUNG)"/>
    <property type="match status" value="1"/>
</dbReference>
<dbReference type="GO" id="GO:0000981">
    <property type="term" value="F:DNA-binding transcription factor activity, RNA polymerase II-specific"/>
    <property type="evidence" value="ECO:0007669"/>
    <property type="project" value="InterPro"/>
</dbReference>
<evidence type="ECO:0000313" key="6">
    <source>
        <dbReference type="EMBL" id="RDW78131.1"/>
    </source>
</evidence>